<sequence>MRLEPVSNKEAGEEQLIREWAALFEQLPRASMSAYVEQVLGPLRPLPPADPRAKLSLRERNERRQREELLLTLETLIACDGQIAEMSSRLFIHRNTAAYRIEKLEKLLGMQLKQTESLLRLKLAFVFRRLLAEEADDRRADGKR</sequence>
<gene>
    <name evidence="2" type="ORF">ACFOZ8_31890</name>
</gene>
<dbReference type="Proteomes" id="UP001595715">
    <property type="component" value="Unassembled WGS sequence"/>
</dbReference>
<dbReference type="PANTHER" id="PTHR33744:SF1">
    <property type="entry name" value="DNA-BINDING TRANSCRIPTIONAL ACTIVATOR ADER"/>
    <property type="match status" value="1"/>
</dbReference>
<evidence type="ECO:0000313" key="3">
    <source>
        <dbReference type="Proteomes" id="UP001595715"/>
    </source>
</evidence>
<comment type="caution">
    <text evidence="2">The sequence shown here is derived from an EMBL/GenBank/DDBJ whole genome shotgun (WGS) entry which is preliminary data.</text>
</comment>
<dbReference type="InterPro" id="IPR042070">
    <property type="entry name" value="PucR_C-HTH_sf"/>
</dbReference>
<name>A0ABV8KDT8_9BACL</name>
<proteinExistence type="predicted"/>
<organism evidence="2 3">
    <name type="scientific">Paenibacillus xanthanilyticus</name>
    <dbReference type="NCBI Taxonomy" id="1783531"/>
    <lineage>
        <taxon>Bacteria</taxon>
        <taxon>Bacillati</taxon>
        <taxon>Bacillota</taxon>
        <taxon>Bacilli</taxon>
        <taxon>Bacillales</taxon>
        <taxon>Paenibacillaceae</taxon>
        <taxon>Paenibacillus</taxon>
    </lineage>
</organism>
<keyword evidence="3" id="KW-1185">Reference proteome</keyword>
<dbReference type="Pfam" id="PF13556">
    <property type="entry name" value="HTH_30"/>
    <property type="match status" value="1"/>
</dbReference>
<dbReference type="PANTHER" id="PTHR33744">
    <property type="entry name" value="CARBOHYDRATE DIACID REGULATOR"/>
    <property type="match status" value="1"/>
</dbReference>
<dbReference type="RefSeq" id="WP_377722766.1">
    <property type="nucleotide sequence ID" value="NZ_JBHSAM010000036.1"/>
</dbReference>
<dbReference type="InterPro" id="IPR025736">
    <property type="entry name" value="PucR_C-HTH_dom"/>
</dbReference>
<feature type="domain" description="PucR C-terminal helix-turn-helix" evidence="1">
    <location>
        <begin position="69"/>
        <end position="125"/>
    </location>
</feature>
<dbReference type="Gene3D" id="1.10.10.2840">
    <property type="entry name" value="PucR C-terminal helix-turn-helix domain"/>
    <property type="match status" value="1"/>
</dbReference>
<dbReference type="InterPro" id="IPR051448">
    <property type="entry name" value="CdaR-like_regulators"/>
</dbReference>
<dbReference type="EMBL" id="JBHSAM010000036">
    <property type="protein sequence ID" value="MFC4104232.1"/>
    <property type="molecule type" value="Genomic_DNA"/>
</dbReference>
<reference evidence="3" key="1">
    <citation type="journal article" date="2019" name="Int. J. Syst. Evol. Microbiol.">
        <title>The Global Catalogue of Microorganisms (GCM) 10K type strain sequencing project: providing services to taxonomists for standard genome sequencing and annotation.</title>
        <authorList>
            <consortium name="The Broad Institute Genomics Platform"/>
            <consortium name="The Broad Institute Genome Sequencing Center for Infectious Disease"/>
            <person name="Wu L."/>
            <person name="Ma J."/>
        </authorList>
    </citation>
    <scope>NUCLEOTIDE SEQUENCE [LARGE SCALE GENOMIC DNA]</scope>
    <source>
        <strain evidence="3">IBRC-M 10987</strain>
    </source>
</reference>
<evidence type="ECO:0000313" key="2">
    <source>
        <dbReference type="EMBL" id="MFC4104232.1"/>
    </source>
</evidence>
<accession>A0ABV8KDT8</accession>
<protein>
    <submittedName>
        <fullName evidence="2">Helix-turn-helix domain-containing protein</fullName>
    </submittedName>
</protein>
<evidence type="ECO:0000259" key="1">
    <source>
        <dbReference type="Pfam" id="PF13556"/>
    </source>
</evidence>